<evidence type="ECO:0000256" key="6">
    <source>
        <dbReference type="SAM" id="Phobius"/>
    </source>
</evidence>
<name>A0ABD4TN80_9EURY</name>
<feature type="transmembrane region" description="Helical" evidence="6">
    <location>
        <begin position="117"/>
        <end position="138"/>
    </location>
</feature>
<feature type="transmembrane region" description="Helical" evidence="6">
    <location>
        <begin position="251"/>
        <end position="269"/>
    </location>
</feature>
<feature type="transmembrane region" description="Helical" evidence="6">
    <location>
        <begin position="71"/>
        <end position="92"/>
    </location>
</feature>
<feature type="transmembrane region" description="Helical" evidence="6">
    <location>
        <begin position="159"/>
        <end position="180"/>
    </location>
</feature>
<comment type="subcellular location">
    <subcellularLocation>
        <location evidence="1">Cell membrane</location>
        <topology evidence="1">Multi-pass membrane protein</topology>
    </subcellularLocation>
</comment>
<dbReference type="AlphaFoldDB" id="A0ABD4TN80"/>
<accession>A0ABD4TN80</accession>
<evidence type="ECO:0000256" key="5">
    <source>
        <dbReference type="ARBA" id="ARBA00023136"/>
    </source>
</evidence>
<dbReference type="PANTHER" id="PTHR34857:SF2">
    <property type="entry name" value="SLL0384 PROTEIN"/>
    <property type="match status" value="1"/>
</dbReference>
<keyword evidence="3 6" id="KW-0812">Transmembrane</keyword>
<dbReference type="PANTHER" id="PTHR34857">
    <property type="entry name" value="SLL0384 PROTEIN"/>
    <property type="match status" value="1"/>
</dbReference>
<dbReference type="Pfam" id="PF02361">
    <property type="entry name" value="CbiQ"/>
    <property type="match status" value="1"/>
</dbReference>
<dbReference type="CDD" id="cd16914">
    <property type="entry name" value="EcfT"/>
    <property type="match status" value="1"/>
</dbReference>
<dbReference type="GO" id="GO:0005886">
    <property type="term" value="C:plasma membrane"/>
    <property type="evidence" value="ECO:0007669"/>
    <property type="project" value="UniProtKB-SubCell"/>
</dbReference>
<keyword evidence="2" id="KW-1003">Cell membrane</keyword>
<keyword evidence="5 6" id="KW-0472">Membrane</keyword>
<dbReference type="Proteomes" id="UP001524383">
    <property type="component" value="Unassembled WGS sequence"/>
</dbReference>
<dbReference type="InterPro" id="IPR051611">
    <property type="entry name" value="ECF_transporter_component"/>
</dbReference>
<keyword evidence="8" id="KW-1185">Reference proteome</keyword>
<dbReference type="InterPro" id="IPR012809">
    <property type="entry name" value="ECF_CbiQ"/>
</dbReference>
<evidence type="ECO:0000256" key="1">
    <source>
        <dbReference type="ARBA" id="ARBA00004651"/>
    </source>
</evidence>
<dbReference type="InterPro" id="IPR003339">
    <property type="entry name" value="ABC/ECF_trnsptr_transmembrane"/>
</dbReference>
<evidence type="ECO:0000313" key="7">
    <source>
        <dbReference type="EMBL" id="MCQ1539305.1"/>
    </source>
</evidence>
<keyword evidence="4 6" id="KW-1133">Transmembrane helix</keyword>
<dbReference type="RefSeq" id="WP_255333270.1">
    <property type="nucleotide sequence ID" value="NZ_VOTZ01000024.1"/>
</dbReference>
<protein>
    <submittedName>
        <fullName evidence="7">Cobalt ECF transporter T component CbiQ</fullName>
    </submittedName>
</protein>
<evidence type="ECO:0000256" key="4">
    <source>
        <dbReference type="ARBA" id="ARBA00022989"/>
    </source>
</evidence>
<proteinExistence type="predicted"/>
<gene>
    <name evidence="7" type="primary">cbiQ</name>
    <name evidence="7" type="ORF">FTO68_09965</name>
</gene>
<feature type="transmembrane region" description="Helical" evidence="6">
    <location>
        <begin position="46"/>
        <end position="64"/>
    </location>
</feature>
<reference evidence="7 8" key="1">
    <citation type="submission" date="2019-08" db="EMBL/GenBank/DDBJ databases">
        <authorList>
            <person name="Chen S.-C."/>
            <person name="Lai M.-C."/>
            <person name="You Y.-T."/>
        </authorList>
    </citation>
    <scope>NUCLEOTIDE SEQUENCE [LARGE SCALE GENOMIC DNA]</scope>
    <source>
        <strain evidence="7 8">P2F9704a</strain>
    </source>
</reference>
<evidence type="ECO:0000256" key="3">
    <source>
        <dbReference type="ARBA" id="ARBA00022692"/>
    </source>
</evidence>
<comment type="caution">
    <text evidence="7">The sequence shown here is derived from an EMBL/GenBank/DDBJ whole genome shotgun (WGS) entry which is preliminary data.</text>
</comment>
<evidence type="ECO:0000313" key="8">
    <source>
        <dbReference type="Proteomes" id="UP001524383"/>
    </source>
</evidence>
<dbReference type="NCBIfam" id="TIGR02454">
    <property type="entry name" value="ECF_T_CbiQ"/>
    <property type="match status" value="1"/>
</dbReference>
<sequence>MIEELFAIEEESYRDSIVHRLDARVKLILTIAAIIAVVSYPFEPDLYLVSGGFLLLLIILFGLSKTAVKTYLIRLAMILPFGFFIIVAQIFFKNPRYTEFTVLIDLPFGIAVYQESFLFALMLSLKFIVCVSFIILLSGTTPMQDLLEGAARLGLPAEFTLVLGMTIRYLFVFAIMYRHIQNALATRCFSAYNRALPYRYRISTIAYTIGTFFLRSFEQGERTYMSMLCRGYGRSSYIYITKKPLASTDRLVLGMIMPFIIIFPIIIYLL</sequence>
<dbReference type="EMBL" id="VOTZ01000024">
    <property type="protein sequence ID" value="MCQ1539305.1"/>
    <property type="molecule type" value="Genomic_DNA"/>
</dbReference>
<organism evidence="7 8">
    <name type="scientific">Methanocalculus taiwanensis</name>
    <dbReference type="NCBI Taxonomy" id="106207"/>
    <lineage>
        <taxon>Archaea</taxon>
        <taxon>Methanobacteriati</taxon>
        <taxon>Methanobacteriota</taxon>
        <taxon>Stenosarchaea group</taxon>
        <taxon>Methanomicrobia</taxon>
        <taxon>Methanomicrobiales</taxon>
        <taxon>Methanocalculaceae</taxon>
        <taxon>Methanocalculus</taxon>
    </lineage>
</organism>
<evidence type="ECO:0000256" key="2">
    <source>
        <dbReference type="ARBA" id="ARBA00022475"/>
    </source>
</evidence>
<feature type="transmembrane region" description="Helical" evidence="6">
    <location>
        <begin position="200"/>
        <end position="217"/>
    </location>
</feature>
<feature type="transmembrane region" description="Helical" evidence="6">
    <location>
        <begin position="21"/>
        <end position="40"/>
    </location>
</feature>